<protein>
    <recommendedName>
        <fullName evidence="2">Restriction endonuclease type IV Mrr domain-containing protein</fullName>
    </recommendedName>
</protein>
<reference evidence="3 4" key="1">
    <citation type="submission" date="2018-11" db="EMBL/GenBank/DDBJ databases">
        <title>Draft genome analysis of Rheinheimera mesophila isolated from an industrial waste site.</title>
        <authorList>
            <person name="Yu Q."/>
            <person name="Qi Y."/>
            <person name="Zhang H."/>
            <person name="Lu Y."/>
            <person name="Pu J."/>
        </authorList>
    </citation>
    <scope>NUCLEOTIDE SEQUENCE [LARGE SCALE GENOMIC DNA]</scope>
    <source>
        <strain evidence="3 4">IITR13</strain>
    </source>
</reference>
<dbReference type="GO" id="GO:0003677">
    <property type="term" value="F:DNA binding"/>
    <property type="evidence" value="ECO:0007669"/>
    <property type="project" value="InterPro"/>
</dbReference>
<dbReference type="GO" id="GO:0003899">
    <property type="term" value="F:DNA-directed RNA polymerase activity"/>
    <property type="evidence" value="ECO:0007669"/>
    <property type="project" value="InterPro"/>
</dbReference>
<dbReference type="GO" id="GO:0006351">
    <property type="term" value="P:DNA-templated transcription"/>
    <property type="evidence" value="ECO:0007669"/>
    <property type="project" value="InterPro"/>
</dbReference>
<dbReference type="GO" id="GO:0004519">
    <property type="term" value="F:endonuclease activity"/>
    <property type="evidence" value="ECO:0007669"/>
    <property type="project" value="InterPro"/>
</dbReference>
<dbReference type="EMBL" id="RRCF01000001">
    <property type="protein sequence ID" value="RRJ23731.1"/>
    <property type="molecule type" value="Genomic_DNA"/>
</dbReference>
<evidence type="ECO:0000259" key="2">
    <source>
        <dbReference type="Pfam" id="PF04471"/>
    </source>
</evidence>
<feature type="transmembrane region" description="Helical" evidence="1">
    <location>
        <begin position="44"/>
        <end position="68"/>
    </location>
</feature>
<keyword evidence="1" id="KW-1133">Transmembrane helix</keyword>
<dbReference type="InterPro" id="IPR007560">
    <property type="entry name" value="Restrct_endonuc_IV_Mrr"/>
</dbReference>
<evidence type="ECO:0000256" key="1">
    <source>
        <dbReference type="SAM" id="Phobius"/>
    </source>
</evidence>
<dbReference type="OrthoDB" id="5765685at2"/>
<dbReference type="InterPro" id="IPR036710">
    <property type="entry name" value="RNA_pol_Rpb5_N_sf"/>
</dbReference>
<keyword evidence="4" id="KW-1185">Reference proteome</keyword>
<comment type="caution">
    <text evidence="3">The sequence shown here is derived from an EMBL/GenBank/DDBJ whole genome shotgun (WGS) entry which is preliminary data.</text>
</comment>
<feature type="domain" description="Restriction endonuclease type IV Mrr" evidence="2">
    <location>
        <begin position="95"/>
        <end position="192"/>
    </location>
</feature>
<dbReference type="Gene3D" id="3.40.1340.10">
    <property type="entry name" value="RNA polymerase, Rpb5, N-terminal domain"/>
    <property type="match status" value="1"/>
</dbReference>
<evidence type="ECO:0000313" key="3">
    <source>
        <dbReference type="EMBL" id="RRJ23731.1"/>
    </source>
</evidence>
<sequence>MNNKWLISSCVATAAGIVAGATYLLFSEYSVLSGSQSWVLSSAWSSAMLWLFVTMFLLALLFNILAFLELERQEEVLNPLWWPQGSKLGRQQQQFKENTQHLLQFFGREMESVEDCDSHFLVRRQQQALLLYIQPDLEQALTVAQVRSVFQQMLSLNCQRGLIVCYQKINSQVRLFAAEAGIELFDQQRLKKYVHAENFSQLALI</sequence>
<accession>A0A3P3QR37</accession>
<proteinExistence type="predicted"/>
<dbReference type="AlphaFoldDB" id="A0A3P3QR37"/>
<keyword evidence="1" id="KW-0812">Transmembrane</keyword>
<dbReference type="GO" id="GO:0009307">
    <property type="term" value="P:DNA restriction-modification system"/>
    <property type="evidence" value="ECO:0007669"/>
    <property type="project" value="InterPro"/>
</dbReference>
<keyword evidence="1" id="KW-0472">Membrane</keyword>
<dbReference type="Proteomes" id="UP000276260">
    <property type="component" value="Unassembled WGS sequence"/>
</dbReference>
<dbReference type="RefSeq" id="WP_046520999.1">
    <property type="nucleotide sequence ID" value="NZ_LAVS01000089.1"/>
</dbReference>
<name>A0A3P3QR37_9GAMM</name>
<gene>
    <name evidence="3" type="ORF">EIK76_06650</name>
</gene>
<organism evidence="3 4">
    <name type="scientific">Rheinheimera mesophila</name>
    <dbReference type="NCBI Taxonomy" id="1547515"/>
    <lineage>
        <taxon>Bacteria</taxon>
        <taxon>Pseudomonadati</taxon>
        <taxon>Pseudomonadota</taxon>
        <taxon>Gammaproteobacteria</taxon>
        <taxon>Chromatiales</taxon>
        <taxon>Chromatiaceae</taxon>
        <taxon>Rheinheimera</taxon>
    </lineage>
</organism>
<dbReference type="Pfam" id="PF04471">
    <property type="entry name" value="Mrr_cat"/>
    <property type="match status" value="1"/>
</dbReference>
<evidence type="ECO:0000313" key="4">
    <source>
        <dbReference type="Proteomes" id="UP000276260"/>
    </source>
</evidence>